<dbReference type="Proteomes" id="UP000323917">
    <property type="component" value="Chromosome"/>
</dbReference>
<dbReference type="EC" id="3.4.-.-" evidence="6"/>
<dbReference type="InterPro" id="IPR000064">
    <property type="entry name" value="NLP_P60_dom"/>
</dbReference>
<keyword evidence="4" id="KW-0788">Thiol protease</keyword>
<dbReference type="InterPro" id="IPR051202">
    <property type="entry name" value="Peptidase_C40"/>
</dbReference>
<dbReference type="SUPFAM" id="SSF54001">
    <property type="entry name" value="Cysteine proteinases"/>
    <property type="match status" value="1"/>
</dbReference>
<evidence type="ECO:0000259" key="5">
    <source>
        <dbReference type="PROSITE" id="PS51935"/>
    </source>
</evidence>
<dbReference type="RefSeq" id="WP_148073655.1">
    <property type="nucleotide sequence ID" value="NZ_CP042913.1"/>
</dbReference>
<gene>
    <name evidence="6" type="primary">ripB</name>
    <name evidence="6" type="ORF">Pr1d_23920</name>
</gene>
<reference evidence="6 7" key="1">
    <citation type="submission" date="2019-08" db="EMBL/GenBank/DDBJ databases">
        <title>Deep-cultivation of Planctomycetes and their phenomic and genomic characterization uncovers novel biology.</title>
        <authorList>
            <person name="Wiegand S."/>
            <person name="Jogler M."/>
            <person name="Boedeker C."/>
            <person name="Pinto D."/>
            <person name="Vollmers J."/>
            <person name="Rivas-Marin E."/>
            <person name="Kohn T."/>
            <person name="Peeters S.H."/>
            <person name="Heuer A."/>
            <person name="Rast P."/>
            <person name="Oberbeckmann S."/>
            <person name="Bunk B."/>
            <person name="Jeske O."/>
            <person name="Meyerdierks A."/>
            <person name="Storesund J.E."/>
            <person name="Kallscheuer N."/>
            <person name="Luecker S."/>
            <person name="Lage O.M."/>
            <person name="Pohl T."/>
            <person name="Merkel B.J."/>
            <person name="Hornburger P."/>
            <person name="Mueller R.-W."/>
            <person name="Bruemmer F."/>
            <person name="Labrenz M."/>
            <person name="Spormann A.M."/>
            <person name="Op den Camp H."/>
            <person name="Overmann J."/>
            <person name="Amann R."/>
            <person name="Jetten M.S.M."/>
            <person name="Mascher T."/>
            <person name="Medema M.H."/>
            <person name="Devos D.P."/>
            <person name="Kaster A.-K."/>
            <person name="Ovreas L."/>
            <person name="Rohde M."/>
            <person name="Galperin M.Y."/>
            <person name="Jogler C."/>
        </authorList>
    </citation>
    <scope>NUCLEOTIDE SEQUENCE [LARGE SCALE GENOMIC DNA]</scope>
    <source>
        <strain evidence="6 7">Pr1d</strain>
    </source>
</reference>
<dbReference type="Gene3D" id="2.30.30.40">
    <property type="entry name" value="SH3 Domains"/>
    <property type="match status" value="1"/>
</dbReference>
<dbReference type="GO" id="GO:0006508">
    <property type="term" value="P:proteolysis"/>
    <property type="evidence" value="ECO:0007669"/>
    <property type="project" value="UniProtKB-KW"/>
</dbReference>
<dbReference type="AlphaFoldDB" id="A0A5B9QLS6"/>
<keyword evidence="7" id="KW-1185">Reference proteome</keyword>
<evidence type="ECO:0000256" key="1">
    <source>
        <dbReference type="ARBA" id="ARBA00007074"/>
    </source>
</evidence>
<dbReference type="PANTHER" id="PTHR47053:SF1">
    <property type="entry name" value="MUREIN DD-ENDOPEPTIDASE MEPH-RELATED"/>
    <property type="match status" value="1"/>
</dbReference>
<proteinExistence type="inferred from homology"/>
<dbReference type="InterPro" id="IPR038765">
    <property type="entry name" value="Papain-like_cys_pep_sf"/>
</dbReference>
<evidence type="ECO:0000256" key="3">
    <source>
        <dbReference type="ARBA" id="ARBA00022801"/>
    </source>
</evidence>
<name>A0A5B9QLS6_9BACT</name>
<keyword evidence="3 6" id="KW-0378">Hydrolase</keyword>
<dbReference type="EMBL" id="CP042913">
    <property type="protein sequence ID" value="QEG35101.1"/>
    <property type="molecule type" value="Genomic_DNA"/>
</dbReference>
<dbReference type="KEGG" id="bgok:Pr1d_23920"/>
<organism evidence="6 7">
    <name type="scientific">Bythopirellula goksoeyrii</name>
    <dbReference type="NCBI Taxonomy" id="1400387"/>
    <lineage>
        <taxon>Bacteria</taxon>
        <taxon>Pseudomonadati</taxon>
        <taxon>Planctomycetota</taxon>
        <taxon>Planctomycetia</taxon>
        <taxon>Pirellulales</taxon>
        <taxon>Lacipirellulaceae</taxon>
        <taxon>Bythopirellula</taxon>
    </lineage>
</organism>
<dbReference type="OrthoDB" id="9808890at2"/>
<dbReference type="Pfam" id="PF00877">
    <property type="entry name" value="NLPC_P60"/>
    <property type="match status" value="1"/>
</dbReference>
<dbReference type="GO" id="GO:0008234">
    <property type="term" value="F:cysteine-type peptidase activity"/>
    <property type="evidence" value="ECO:0007669"/>
    <property type="project" value="UniProtKB-KW"/>
</dbReference>
<evidence type="ECO:0000313" key="6">
    <source>
        <dbReference type="EMBL" id="QEG35101.1"/>
    </source>
</evidence>
<evidence type="ECO:0000313" key="7">
    <source>
        <dbReference type="Proteomes" id="UP000323917"/>
    </source>
</evidence>
<feature type="domain" description="NlpC/P60" evidence="5">
    <location>
        <begin position="254"/>
        <end position="384"/>
    </location>
</feature>
<sequence length="384" mass="43143">MRFVLILILIIFCEGLRAQPATLAPPDSSDRLTRLARQIEPELQGRTDRLSQYVEYFRAQLANDKTLFAFEVAATQGDDGPVVLKGFVEFPETREGLESFLRVLGFDEIENELETLPSAELGEQRFGFVKTAHTLSYDRPKIPHDVVTDCMLGEPLYLLRQEGDYLLVHSQDGYVGYVAAADVHRVGPEAFDRYPTESSVRIVADHQLDSGLMLPLGAVLKRIPDNQDRVMIALPTGEVVEVPSAKCEATELPSDNIEQAIARASQLLGTPYHWGGKTVEGIDCSGLVQVAFASIGLNLPRDSYQQFYLGQLVATRWHRSQLRRGDTLYFVGPHGKIRHTALYLGDDQFLEAEMPRVTISSFNREHENYSPKRDASFVFGKRLW</sequence>
<comment type="similarity">
    <text evidence="1">Belongs to the peptidase C40 family.</text>
</comment>
<evidence type="ECO:0000256" key="4">
    <source>
        <dbReference type="ARBA" id="ARBA00022807"/>
    </source>
</evidence>
<dbReference type="PANTHER" id="PTHR47053">
    <property type="entry name" value="MUREIN DD-ENDOPEPTIDASE MEPH-RELATED"/>
    <property type="match status" value="1"/>
</dbReference>
<evidence type="ECO:0000256" key="2">
    <source>
        <dbReference type="ARBA" id="ARBA00022670"/>
    </source>
</evidence>
<dbReference type="Gene3D" id="3.90.1720.10">
    <property type="entry name" value="endopeptidase domain like (from Nostoc punctiforme)"/>
    <property type="match status" value="1"/>
</dbReference>
<dbReference type="PROSITE" id="PS51935">
    <property type="entry name" value="NLPC_P60"/>
    <property type="match status" value="1"/>
</dbReference>
<keyword evidence="2" id="KW-0645">Protease</keyword>
<accession>A0A5B9QLS6</accession>
<protein>
    <submittedName>
        <fullName evidence="6">Peptidoglycan endopeptidase RipB</fullName>
        <ecNumber evidence="6">3.4.-.-</ecNumber>
    </submittedName>
</protein>